<organism evidence="2 3">
    <name type="scientific">Staurois parvus</name>
    <dbReference type="NCBI Taxonomy" id="386267"/>
    <lineage>
        <taxon>Eukaryota</taxon>
        <taxon>Metazoa</taxon>
        <taxon>Chordata</taxon>
        <taxon>Craniata</taxon>
        <taxon>Vertebrata</taxon>
        <taxon>Euteleostomi</taxon>
        <taxon>Amphibia</taxon>
        <taxon>Batrachia</taxon>
        <taxon>Anura</taxon>
        <taxon>Neobatrachia</taxon>
        <taxon>Ranoidea</taxon>
        <taxon>Ranidae</taxon>
        <taxon>Staurois</taxon>
    </lineage>
</organism>
<protein>
    <submittedName>
        <fullName evidence="2">Uncharacterized protein</fullName>
    </submittedName>
</protein>
<evidence type="ECO:0000313" key="2">
    <source>
        <dbReference type="EMBL" id="CAI9564408.1"/>
    </source>
</evidence>
<feature type="region of interest" description="Disordered" evidence="1">
    <location>
        <begin position="1"/>
        <end position="41"/>
    </location>
</feature>
<comment type="caution">
    <text evidence="2">The sequence shown here is derived from an EMBL/GenBank/DDBJ whole genome shotgun (WGS) entry which is preliminary data.</text>
</comment>
<sequence length="82" mass="9069">MQGVLRDRIVNAENPGRLDKIPNRVRMQESPGRPDIVNAGSGETRYSECRVRGHLLTNINAESSGISPYMNTGSLGYSDKHK</sequence>
<feature type="compositionally biased region" description="Basic and acidic residues" evidence="1">
    <location>
        <begin position="1"/>
        <end position="22"/>
    </location>
</feature>
<name>A0ABN9CYH8_9NEOB</name>
<reference evidence="2" key="1">
    <citation type="submission" date="2023-05" db="EMBL/GenBank/DDBJ databases">
        <authorList>
            <person name="Stuckert A."/>
        </authorList>
    </citation>
    <scope>NUCLEOTIDE SEQUENCE</scope>
</reference>
<accession>A0ABN9CYH8</accession>
<feature type="compositionally biased region" description="Polar residues" evidence="1">
    <location>
        <begin position="63"/>
        <end position="75"/>
    </location>
</feature>
<dbReference type="EMBL" id="CATNWA010012985">
    <property type="protein sequence ID" value="CAI9564408.1"/>
    <property type="molecule type" value="Genomic_DNA"/>
</dbReference>
<proteinExistence type="predicted"/>
<feature type="region of interest" description="Disordered" evidence="1">
    <location>
        <begin position="63"/>
        <end position="82"/>
    </location>
</feature>
<dbReference type="Proteomes" id="UP001162483">
    <property type="component" value="Unassembled WGS sequence"/>
</dbReference>
<gene>
    <name evidence="2" type="ORF">SPARVUS_LOCUS5888642</name>
</gene>
<evidence type="ECO:0000313" key="3">
    <source>
        <dbReference type="Proteomes" id="UP001162483"/>
    </source>
</evidence>
<evidence type="ECO:0000256" key="1">
    <source>
        <dbReference type="SAM" id="MobiDB-lite"/>
    </source>
</evidence>
<keyword evidence="3" id="KW-1185">Reference proteome</keyword>